<dbReference type="SUPFAM" id="SSF54695">
    <property type="entry name" value="POZ domain"/>
    <property type="match status" value="2"/>
</dbReference>
<feature type="domain" description="BTB" evidence="2">
    <location>
        <begin position="574"/>
        <end position="649"/>
    </location>
</feature>
<dbReference type="OMA" id="PILERGC"/>
<evidence type="ECO:0000313" key="3">
    <source>
        <dbReference type="Proteomes" id="UP000095281"/>
    </source>
</evidence>
<dbReference type="PROSITE" id="PS50097">
    <property type="entry name" value="BTB"/>
    <property type="match status" value="2"/>
</dbReference>
<dbReference type="Proteomes" id="UP000095281">
    <property type="component" value="Unplaced"/>
</dbReference>
<dbReference type="SMART" id="SM00225">
    <property type="entry name" value="BTB"/>
    <property type="match status" value="2"/>
</dbReference>
<feature type="region of interest" description="Disordered" evidence="1">
    <location>
        <begin position="15"/>
        <end position="39"/>
    </location>
</feature>
<dbReference type="AlphaFoldDB" id="A0A1I8AXW3"/>
<dbReference type="CDD" id="cd18186">
    <property type="entry name" value="BTB_POZ_ZBTB_KLHL-like"/>
    <property type="match status" value="2"/>
</dbReference>
<accession>A0A1I8AXW3</accession>
<dbReference type="WBParaSite" id="MhA1_Contig1025.frz3.fgene1">
    <property type="protein sequence ID" value="MhA1_Contig1025.frz3.fgene1"/>
    <property type="gene ID" value="MhA1_Contig1025.frz3.fgene1"/>
</dbReference>
<evidence type="ECO:0000313" key="4">
    <source>
        <dbReference type="WBParaSite" id="MhA1_Contig1025.frz3.fgene1"/>
    </source>
</evidence>
<name>A0A1I8AXW3_MELHA</name>
<dbReference type="Gene3D" id="3.30.710.10">
    <property type="entry name" value="Potassium Channel Kv1.1, Chain A"/>
    <property type="match status" value="2"/>
</dbReference>
<feature type="domain" description="BTB" evidence="2">
    <location>
        <begin position="180"/>
        <end position="248"/>
    </location>
</feature>
<proteinExistence type="predicted"/>
<dbReference type="Pfam" id="PF00651">
    <property type="entry name" value="BTB"/>
    <property type="match status" value="2"/>
</dbReference>
<reference evidence="4" key="1">
    <citation type="submission" date="2016-11" db="UniProtKB">
        <authorList>
            <consortium name="WormBaseParasite"/>
        </authorList>
    </citation>
    <scope>IDENTIFICATION</scope>
</reference>
<organism evidence="3 4">
    <name type="scientific">Meloidogyne hapla</name>
    <name type="common">Root-knot nematode worm</name>
    <dbReference type="NCBI Taxonomy" id="6305"/>
    <lineage>
        <taxon>Eukaryota</taxon>
        <taxon>Metazoa</taxon>
        <taxon>Ecdysozoa</taxon>
        <taxon>Nematoda</taxon>
        <taxon>Chromadorea</taxon>
        <taxon>Rhabditida</taxon>
        <taxon>Tylenchina</taxon>
        <taxon>Tylenchomorpha</taxon>
        <taxon>Tylenchoidea</taxon>
        <taxon>Meloidogynidae</taxon>
        <taxon>Meloidogyninae</taxon>
        <taxon>Meloidogyne</taxon>
    </lineage>
</organism>
<dbReference type="PANTHER" id="PTHR24413">
    <property type="entry name" value="SPECKLE-TYPE POZ PROTEIN"/>
    <property type="match status" value="1"/>
</dbReference>
<dbReference type="InterPro" id="IPR011333">
    <property type="entry name" value="SKP1/BTB/POZ_sf"/>
</dbReference>
<evidence type="ECO:0000256" key="1">
    <source>
        <dbReference type="SAM" id="MobiDB-lite"/>
    </source>
</evidence>
<evidence type="ECO:0000259" key="2">
    <source>
        <dbReference type="PROSITE" id="PS50097"/>
    </source>
</evidence>
<sequence>MFSSFSLLKPSHKISETKEVPQNEPFLEEKEAHQSTPFLERKEDHSNAQLYKIDTITGKRFSIPQLSNVEWELCIGFEDQYSSKYFYVWLRQIGPSINELVNTQYKIYAIEDDDIRVDIAKSTHKFENQAKMGYTKFNLKRAIRSDNDLYLYCEVEVDNYNSQDNFKNSYRKMLEEGIFSDFVIKVGKKSIKTHRCVLAKSSKVFQTMFEQDNLTEAQNNEVTISDFSPESVQAMLEFFYTGEINKSTMESHVEDIFAIAHKYQVEMLIYECELFMSRLIDAASLLKHFDIINLYGAPILERGCINYIRANKESFLKSKEWEEIEKAFPQLSVRIMKSAINDILINFGYVAFRKWRFVDTRQKRIFKFIFFAMFFNKTPKEILSKIFSSLGFCHSSIFDVDFSDVSNDKLDYKINTITCKTEWTLKEFGEGLSFYSYYGPSLITSKRFSCPDLPGVVWELCLDIPTKRYKYVDPDPNPTIWLRQIGPNGINGLVNTQYKIYAVKNDNERVNIAVSSNKLENQEKLGYTTIYNLKHLLHSDGSLYLRCEVLFDTFNSNESSNINYRDMLEGGILTDLDIKVDKKVIKAHRFILAKNSKVFYSMFQKDNLTELVMENNMTGETNINEIIIPNFTSKCVQAMLEFFYTGDINQIILENNVDELFVIAHKYQVAQLIYKCEVFMSTLIIDGKDMLKYFKIINLYGAPILERGCKNYIRANKEIFLKSKVWEEVEKAFPQLAFRVLKSAMYEL</sequence>
<protein>
    <submittedName>
        <fullName evidence="4">BTB domain-containing protein</fullName>
    </submittedName>
</protein>
<keyword evidence="3" id="KW-1185">Reference proteome</keyword>
<dbReference type="InterPro" id="IPR000210">
    <property type="entry name" value="BTB/POZ_dom"/>
</dbReference>